<dbReference type="PANTHER" id="PTHR19139:SF199">
    <property type="entry name" value="MIP17260P"/>
    <property type="match status" value="1"/>
</dbReference>
<keyword evidence="5 7" id="KW-0472">Membrane</keyword>
<feature type="repeat" description="ANK" evidence="6">
    <location>
        <begin position="620"/>
        <end position="652"/>
    </location>
</feature>
<dbReference type="OrthoDB" id="436888at2759"/>
<evidence type="ECO:0000256" key="6">
    <source>
        <dbReference type="PROSITE-ProRule" id="PRU00023"/>
    </source>
</evidence>
<organism evidence="9 10">
    <name type="scientific">Symbiodinium microadriaticum</name>
    <name type="common">Dinoflagellate</name>
    <name type="synonym">Zooxanthella microadriatica</name>
    <dbReference type="NCBI Taxonomy" id="2951"/>
    <lineage>
        <taxon>Eukaryota</taxon>
        <taxon>Sar</taxon>
        <taxon>Alveolata</taxon>
        <taxon>Dinophyceae</taxon>
        <taxon>Suessiales</taxon>
        <taxon>Symbiodiniaceae</taxon>
        <taxon>Symbiodinium</taxon>
    </lineage>
</organism>
<dbReference type="InterPro" id="IPR034294">
    <property type="entry name" value="Aquaporin_transptr"/>
</dbReference>
<evidence type="ECO:0000256" key="2">
    <source>
        <dbReference type="ARBA" id="ARBA00006175"/>
    </source>
</evidence>
<feature type="transmembrane region" description="Helical" evidence="7">
    <location>
        <begin position="118"/>
        <end position="136"/>
    </location>
</feature>
<reference evidence="9 10" key="1">
    <citation type="submission" date="2016-02" db="EMBL/GenBank/DDBJ databases">
        <title>Genome analysis of coral dinoflagellate symbionts highlights evolutionary adaptations to a symbiotic lifestyle.</title>
        <authorList>
            <person name="Aranda M."/>
            <person name="Li Y."/>
            <person name="Liew Y.J."/>
            <person name="Baumgarten S."/>
            <person name="Simakov O."/>
            <person name="Wilson M."/>
            <person name="Piel J."/>
            <person name="Ashoor H."/>
            <person name="Bougouffa S."/>
            <person name="Bajic V.B."/>
            <person name="Ryu T."/>
            <person name="Ravasi T."/>
            <person name="Bayer T."/>
            <person name="Micklem G."/>
            <person name="Kim H."/>
            <person name="Bhak J."/>
            <person name="Lajeunesse T.C."/>
            <person name="Voolstra C.R."/>
        </authorList>
    </citation>
    <scope>NUCLEOTIDE SEQUENCE [LARGE SCALE GENOMIC DNA]</scope>
    <source>
        <strain evidence="9 10">CCMP2467</strain>
    </source>
</reference>
<dbReference type="InterPro" id="IPR002110">
    <property type="entry name" value="Ankyrin_rpt"/>
</dbReference>
<evidence type="ECO:0000256" key="5">
    <source>
        <dbReference type="ARBA" id="ARBA00023136"/>
    </source>
</evidence>
<dbReference type="Gene3D" id="1.20.1080.10">
    <property type="entry name" value="Glycerol uptake facilitator protein"/>
    <property type="match status" value="3"/>
</dbReference>
<evidence type="ECO:0000313" key="10">
    <source>
        <dbReference type="Proteomes" id="UP000186817"/>
    </source>
</evidence>
<feature type="transmembrane region" description="Helical" evidence="7">
    <location>
        <begin position="353"/>
        <end position="370"/>
    </location>
</feature>
<dbReference type="PANTHER" id="PTHR19139">
    <property type="entry name" value="AQUAPORIN TRANSPORTER"/>
    <property type="match status" value="1"/>
</dbReference>
<feature type="transmembrane region" description="Helical" evidence="7">
    <location>
        <begin position="328"/>
        <end position="347"/>
    </location>
</feature>
<dbReference type="InterPro" id="IPR000626">
    <property type="entry name" value="Ubiquitin-like_dom"/>
</dbReference>
<dbReference type="SUPFAM" id="SSF48403">
    <property type="entry name" value="Ankyrin repeat"/>
    <property type="match status" value="1"/>
</dbReference>
<dbReference type="PROSITE" id="PS50088">
    <property type="entry name" value="ANK_REPEAT"/>
    <property type="match status" value="5"/>
</dbReference>
<protein>
    <submittedName>
        <fullName evidence="9">Aquaporin-1</fullName>
    </submittedName>
</protein>
<dbReference type="SMART" id="SM00248">
    <property type="entry name" value="ANK"/>
    <property type="match status" value="5"/>
</dbReference>
<keyword evidence="10" id="KW-1185">Reference proteome</keyword>
<dbReference type="CDD" id="cd17039">
    <property type="entry name" value="Ubl_ubiquitin_like"/>
    <property type="match status" value="1"/>
</dbReference>
<name>A0A1Q9E7A8_SYMMI</name>
<feature type="domain" description="Ubiquitin-like" evidence="8">
    <location>
        <begin position="439"/>
        <end position="495"/>
    </location>
</feature>
<evidence type="ECO:0000256" key="1">
    <source>
        <dbReference type="ARBA" id="ARBA00004141"/>
    </source>
</evidence>
<dbReference type="AlphaFoldDB" id="A0A1Q9E7A8"/>
<dbReference type="Proteomes" id="UP000186817">
    <property type="component" value="Unassembled WGS sequence"/>
</dbReference>
<comment type="similarity">
    <text evidence="2">Belongs to the MIP/aquaporin (TC 1.A.8) family.</text>
</comment>
<dbReference type="InterPro" id="IPR023271">
    <property type="entry name" value="Aquaporin-like"/>
</dbReference>
<feature type="repeat" description="ANK" evidence="6">
    <location>
        <begin position="656"/>
        <end position="685"/>
    </location>
</feature>
<keyword evidence="6" id="KW-0040">ANK repeat</keyword>
<feature type="transmembrane region" description="Helical" evidence="7">
    <location>
        <begin position="216"/>
        <end position="233"/>
    </location>
</feature>
<dbReference type="SUPFAM" id="SSF54236">
    <property type="entry name" value="Ubiquitin-like"/>
    <property type="match status" value="1"/>
</dbReference>
<dbReference type="Pfam" id="PF00230">
    <property type="entry name" value="MIP"/>
    <property type="match status" value="3"/>
</dbReference>
<evidence type="ECO:0000256" key="7">
    <source>
        <dbReference type="SAM" id="Phobius"/>
    </source>
</evidence>
<evidence type="ECO:0000259" key="8">
    <source>
        <dbReference type="PROSITE" id="PS50053"/>
    </source>
</evidence>
<comment type="subcellular location">
    <subcellularLocation>
        <location evidence="1">Membrane</location>
        <topology evidence="1">Multi-pass membrane protein</topology>
    </subcellularLocation>
</comment>
<feature type="transmembrane region" description="Helical" evidence="7">
    <location>
        <begin position="143"/>
        <end position="163"/>
    </location>
</feature>
<dbReference type="Pfam" id="PF12796">
    <property type="entry name" value="Ank_2"/>
    <property type="match status" value="2"/>
</dbReference>
<feature type="repeat" description="ANK" evidence="6">
    <location>
        <begin position="686"/>
        <end position="708"/>
    </location>
</feature>
<dbReference type="InterPro" id="IPR036770">
    <property type="entry name" value="Ankyrin_rpt-contain_sf"/>
</dbReference>
<dbReference type="PRINTS" id="PR01415">
    <property type="entry name" value="ANKYRIN"/>
</dbReference>
<dbReference type="GO" id="GO:0015250">
    <property type="term" value="F:water channel activity"/>
    <property type="evidence" value="ECO:0007669"/>
    <property type="project" value="TreeGrafter"/>
</dbReference>
<keyword evidence="3 7" id="KW-0812">Transmembrane</keyword>
<keyword evidence="4 7" id="KW-1133">Transmembrane helix</keyword>
<dbReference type="PROSITE" id="PS50297">
    <property type="entry name" value="ANK_REP_REGION"/>
    <property type="match status" value="4"/>
</dbReference>
<feature type="repeat" description="ANK" evidence="6">
    <location>
        <begin position="586"/>
        <end position="618"/>
    </location>
</feature>
<feature type="transmembrane region" description="Helical" evidence="7">
    <location>
        <begin position="267"/>
        <end position="287"/>
    </location>
</feature>
<evidence type="ECO:0000313" key="9">
    <source>
        <dbReference type="EMBL" id="OLQ03308.1"/>
    </source>
</evidence>
<feature type="transmembrane region" description="Helical" evidence="7">
    <location>
        <begin position="64"/>
        <end position="83"/>
    </location>
</feature>
<evidence type="ECO:0000256" key="4">
    <source>
        <dbReference type="ARBA" id="ARBA00022989"/>
    </source>
</evidence>
<dbReference type="InterPro" id="IPR000425">
    <property type="entry name" value="MIP"/>
</dbReference>
<dbReference type="PRINTS" id="PR00783">
    <property type="entry name" value="MINTRINSICP"/>
</dbReference>
<accession>A0A1Q9E7A8</accession>
<feature type="transmembrane region" description="Helical" evidence="7">
    <location>
        <begin position="95"/>
        <end position="112"/>
    </location>
</feature>
<sequence length="878" mass="93258">MRRLLEVSELFTHGDISEALLKDLQNYRTPAIMVIHLLWGGVKRSITGYETGPKPETPRIDMKAVVAELVGTFLLTFVGCGAATMHGAGATVTRLIIAFSFGMSVVAIAYSIGHHSGGHLNCAVTFSLVMGGAVSWNQGFANLASQCIGSIMACVMLSIIHPCELDLTTTLATNMPAPGYEDYQVVLAETIGTFLLCFVVWETAVTPVSSCGNNSCLVIGCSVFLAINVLIHVDGCSINPNRSLGPALVSKLRGCDNFTEGGIEALWMMWVGPLLGGLLAAMARMFFAPQARLLSDQVKVSWGSRRSDTGFGEDSFAKIDMKAAMAEFVGTMLLVFIGCGAASLNGADTPEKKLVIALCFGIGVTVLAYATGHHSGGQLNCAVTFSLCLGRAISWQQLQVHSRSWTGLRTAECPKHMLRGVNRIGFHNESVQSPDINTQMLHVWKASGRELAAVRLEELSDVRALKRYLQGLCGVPRFRQMLLYDGRSLEDDLRLDMPLDLHLVLLSFPCDITTEARDQLVIAAGDGSVSQVEEMLRKPQDANWANAFGQTPLVVAADLGHLEVAALLLEAKADPDLLGSAEGDGEQQTPLYLASTEGHLEIVHLLLEANADHGILSGSHERTALYQASWHGHLEVARALLDFGAAVNQKDGCCHTALQAAAIRGYGRMARLLLDAGANADVEGSLGDSPLLHAAQEGHVEVVRLLLQELDGEHLSSRHLDVVRSLLKSGAGQRPEIARLLVGVLDAVSLAPKAGGALNFVAQSFGAVMGAVLLAIMIPCDKDLTTTLASNMAAPGFSNGHVLLAEACGTFMLCFTVWETAVSPISSCGKNACIAIGGAVCISVCLLLPVDGCSINPTRSLGPAVVSAFRDFLDLGGV</sequence>
<evidence type="ECO:0000256" key="3">
    <source>
        <dbReference type="ARBA" id="ARBA00022692"/>
    </source>
</evidence>
<dbReference type="GO" id="GO:0005886">
    <property type="term" value="C:plasma membrane"/>
    <property type="evidence" value="ECO:0007669"/>
    <property type="project" value="TreeGrafter"/>
</dbReference>
<dbReference type="EMBL" id="LSRX01000239">
    <property type="protein sequence ID" value="OLQ03308.1"/>
    <property type="molecule type" value="Genomic_DNA"/>
</dbReference>
<feature type="transmembrane region" description="Helical" evidence="7">
    <location>
        <begin position="183"/>
        <end position="204"/>
    </location>
</feature>
<dbReference type="Gene3D" id="1.25.40.20">
    <property type="entry name" value="Ankyrin repeat-containing domain"/>
    <property type="match status" value="2"/>
</dbReference>
<comment type="caution">
    <text evidence="9">The sequence shown here is derived from an EMBL/GenBank/DDBJ whole genome shotgun (WGS) entry which is preliminary data.</text>
</comment>
<feature type="repeat" description="ANK" evidence="6">
    <location>
        <begin position="548"/>
        <end position="580"/>
    </location>
</feature>
<proteinExistence type="inferred from homology"/>
<dbReference type="InterPro" id="IPR029071">
    <property type="entry name" value="Ubiquitin-like_domsf"/>
</dbReference>
<dbReference type="SUPFAM" id="SSF81338">
    <property type="entry name" value="Aquaporin-like"/>
    <property type="match status" value="3"/>
</dbReference>
<gene>
    <name evidence="9" type="primary">AQP1</name>
    <name evidence="9" type="ORF">AK812_SmicGene13746</name>
</gene>
<dbReference type="PROSITE" id="PS50053">
    <property type="entry name" value="UBIQUITIN_2"/>
    <property type="match status" value="1"/>
</dbReference>